<evidence type="ECO:0000313" key="11">
    <source>
        <dbReference type="EMBL" id="OPX45085.1"/>
    </source>
</evidence>
<keyword evidence="3" id="KW-0963">Cytoplasm</keyword>
<dbReference type="STRING" id="48256.CLHUN_09720"/>
<evidence type="ECO:0000256" key="1">
    <source>
        <dbReference type="ARBA" id="ARBA00004496"/>
    </source>
</evidence>
<dbReference type="InterPro" id="IPR036388">
    <property type="entry name" value="WH-like_DNA-bd_sf"/>
</dbReference>
<dbReference type="Gene3D" id="3.30.1490.190">
    <property type="match status" value="1"/>
</dbReference>
<dbReference type="GO" id="GO:1900376">
    <property type="term" value="P:regulation of secondary metabolite biosynthetic process"/>
    <property type="evidence" value="ECO:0007669"/>
    <property type="project" value="TreeGrafter"/>
</dbReference>
<gene>
    <name evidence="11" type="primary">perR_1</name>
    <name evidence="11" type="ORF">CLHUN_09720</name>
</gene>
<evidence type="ECO:0000256" key="8">
    <source>
        <dbReference type="ARBA" id="ARBA00023125"/>
    </source>
</evidence>
<dbReference type="Gene3D" id="1.10.10.10">
    <property type="entry name" value="Winged helix-like DNA-binding domain superfamily/Winged helix DNA-binding domain"/>
    <property type="match status" value="1"/>
</dbReference>
<dbReference type="AlphaFoldDB" id="A0A1V4SNP1"/>
<comment type="caution">
    <text evidence="11">The sequence shown here is derived from an EMBL/GenBank/DDBJ whole genome shotgun (WGS) entry which is preliminary data.</text>
</comment>
<dbReference type="RefSeq" id="WP_080063428.1">
    <property type="nucleotide sequence ID" value="NZ_MZGX01000005.1"/>
</dbReference>
<keyword evidence="9" id="KW-0804">Transcription</keyword>
<dbReference type="CDD" id="cd07153">
    <property type="entry name" value="Fur_like"/>
    <property type="match status" value="1"/>
</dbReference>
<dbReference type="InterPro" id="IPR043135">
    <property type="entry name" value="Fur_C"/>
</dbReference>
<dbReference type="GO" id="GO:0005737">
    <property type="term" value="C:cytoplasm"/>
    <property type="evidence" value="ECO:0007669"/>
    <property type="project" value="UniProtKB-SubCell"/>
</dbReference>
<proteinExistence type="inferred from homology"/>
<dbReference type="GO" id="GO:0045892">
    <property type="term" value="P:negative regulation of DNA-templated transcription"/>
    <property type="evidence" value="ECO:0007669"/>
    <property type="project" value="TreeGrafter"/>
</dbReference>
<feature type="binding site" evidence="10">
    <location>
        <position position="135"/>
    </location>
    <ligand>
        <name>Zn(2+)</name>
        <dbReference type="ChEBI" id="CHEBI:29105"/>
    </ligand>
</feature>
<dbReference type="InterPro" id="IPR002481">
    <property type="entry name" value="FUR"/>
</dbReference>
<dbReference type="Pfam" id="PF01475">
    <property type="entry name" value="FUR"/>
    <property type="match status" value="1"/>
</dbReference>
<dbReference type="Proteomes" id="UP000191554">
    <property type="component" value="Unassembled WGS sequence"/>
</dbReference>
<feature type="binding site" evidence="10">
    <location>
        <position position="95"/>
    </location>
    <ligand>
        <name>Zn(2+)</name>
        <dbReference type="ChEBI" id="CHEBI:29105"/>
    </ligand>
</feature>
<protein>
    <submittedName>
        <fullName evidence="11">Peroxide operon regulator</fullName>
    </submittedName>
</protein>
<evidence type="ECO:0000256" key="2">
    <source>
        <dbReference type="ARBA" id="ARBA00007957"/>
    </source>
</evidence>
<dbReference type="EMBL" id="MZGX01000005">
    <property type="protein sequence ID" value="OPX45085.1"/>
    <property type="molecule type" value="Genomic_DNA"/>
</dbReference>
<evidence type="ECO:0000256" key="5">
    <source>
        <dbReference type="ARBA" id="ARBA00022723"/>
    </source>
</evidence>
<dbReference type="GO" id="GO:0003700">
    <property type="term" value="F:DNA-binding transcription factor activity"/>
    <property type="evidence" value="ECO:0007669"/>
    <property type="project" value="InterPro"/>
</dbReference>
<dbReference type="SUPFAM" id="SSF46785">
    <property type="entry name" value="Winged helix' DNA-binding domain"/>
    <property type="match status" value="1"/>
</dbReference>
<dbReference type="GO" id="GO:0008270">
    <property type="term" value="F:zinc ion binding"/>
    <property type="evidence" value="ECO:0007669"/>
    <property type="project" value="TreeGrafter"/>
</dbReference>
<comment type="subcellular location">
    <subcellularLocation>
        <location evidence="1">Cytoplasm</location>
    </subcellularLocation>
</comment>
<keyword evidence="8" id="KW-0238">DNA-binding</keyword>
<keyword evidence="6 10" id="KW-0862">Zinc</keyword>
<dbReference type="PANTHER" id="PTHR33202:SF8">
    <property type="entry name" value="PEROXIDE-RESPONSIVE REPRESSOR PERR"/>
    <property type="match status" value="1"/>
</dbReference>
<keyword evidence="7" id="KW-0805">Transcription regulation</keyword>
<evidence type="ECO:0000256" key="9">
    <source>
        <dbReference type="ARBA" id="ARBA00023163"/>
    </source>
</evidence>
<dbReference type="GO" id="GO:0000976">
    <property type="term" value="F:transcription cis-regulatory region binding"/>
    <property type="evidence" value="ECO:0007669"/>
    <property type="project" value="TreeGrafter"/>
</dbReference>
<feature type="binding site" evidence="10">
    <location>
        <position position="98"/>
    </location>
    <ligand>
        <name>Zn(2+)</name>
        <dbReference type="ChEBI" id="CHEBI:29105"/>
    </ligand>
</feature>
<evidence type="ECO:0000256" key="6">
    <source>
        <dbReference type="ARBA" id="ARBA00022833"/>
    </source>
</evidence>
<evidence type="ECO:0000256" key="10">
    <source>
        <dbReference type="PIRSR" id="PIRSR602481-1"/>
    </source>
</evidence>
<name>A0A1V4SNP1_RUMHU</name>
<comment type="similarity">
    <text evidence="2">Belongs to the Fur family.</text>
</comment>
<dbReference type="PANTHER" id="PTHR33202">
    <property type="entry name" value="ZINC UPTAKE REGULATION PROTEIN"/>
    <property type="match status" value="1"/>
</dbReference>
<accession>A0A1V4SNP1</accession>
<keyword evidence="5 10" id="KW-0479">Metal-binding</keyword>
<keyword evidence="4" id="KW-0678">Repressor</keyword>
<sequence length="143" mass="16683">MKPSFEDLKKELRMKNIQFSYQRLKVLEYLTQNQCHPTADKIFTDLQKDIPTLSKTTIYNTLKILVEAGLVRVINIEDNETRYDIIVENHGHFKCESCGTIYNFSIDIDLLTSADLKSFRINDKNVYFKGICPRCLSNINKIK</sequence>
<keyword evidence="12" id="KW-1185">Reference proteome</keyword>
<evidence type="ECO:0000256" key="7">
    <source>
        <dbReference type="ARBA" id="ARBA00023015"/>
    </source>
</evidence>
<evidence type="ECO:0000313" key="12">
    <source>
        <dbReference type="Proteomes" id="UP000191554"/>
    </source>
</evidence>
<evidence type="ECO:0000256" key="3">
    <source>
        <dbReference type="ARBA" id="ARBA00022490"/>
    </source>
</evidence>
<reference evidence="11 12" key="1">
    <citation type="submission" date="2017-03" db="EMBL/GenBank/DDBJ databases">
        <title>Genome sequence of Clostridium hungatei DSM 14427.</title>
        <authorList>
            <person name="Poehlein A."/>
            <person name="Daniel R."/>
        </authorList>
    </citation>
    <scope>NUCLEOTIDE SEQUENCE [LARGE SCALE GENOMIC DNA]</scope>
    <source>
        <strain evidence="11 12">DSM 14427</strain>
    </source>
</reference>
<evidence type="ECO:0000256" key="4">
    <source>
        <dbReference type="ARBA" id="ARBA00022491"/>
    </source>
</evidence>
<dbReference type="FunFam" id="1.10.10.10:FF:000007">
    <property type="entry name" value="Ferric uptake regulation protein"/>
    <property type="match status" value="1"/>
</dbReference>
<feature type="binding site" evidence="10">
    <location>
        <position position="132"/>
    </location>
    <ligand>
        <name>Zn(2+)</name>
        <dbReference type="ChEBI" id="CHEBI:29105"/>
    </ligand>
</feature>
<organism evidence="11 12">
    <name type="scientific">Ruminiclostridium hungatei</name>
    <name type="common">Clostridium hungatei</name>
    <dbReference type="NCBI Taxonomy" id="48256"/>
    <lineage>
        <taxon>Bacteria</taxon>
        <taxon>Bacillati</taxon>
        <taxon>Bacillota</taxon>
        <taxon>Clostridia</taxon>
        <taxon>Eubacteriales</taxon>
        <taxon>Oscillospiraceae</taxon>
        <taxon>Ruminiclostridium</taxon>
    </lineage>
</organism>
<dbReference type="OrthoDB" id="8659436at2"/>
<dbReference type="InterPro" id="IPR036390">
    <property type="entry name" value="WH_DNA-bd_sf"/>
</dbReference>
<comment type="cofactor">
    <cofactor evidence="10">
        <name>Zn(2+)</name>
        <dbReference type="ChEBI" id="CHEBI:29105"/>
    </cofactor>
    <text evidence="10">Binds 1 zinc ion per subunit.</text>
</comment>